<evidence type="ECO:0000256" key="2">
    <source>
        <dbReference type="ARBA" id="ARBA00022801"/>
    </source>
</evidence>
<dbReference type="SUPFAM" id="SSF48208">
    <property type="entry name" value="Six-hairpin glycosidases"/>
    <property type="match status" value="1"/>
</dbReference>
<dbReference type="InterPro" id="IPR004197">
    <property type="entry name" value="Cellulase_Ig-like"/>
</dbReference>
<evidence type="ECO:0000259" key="8">
    <source>
        <dbReference type="Pfam" id="PF02927"/>
    </source>
</evidence>
<name>A0A9J7BS02_9BACT</name>
<dbReference type="Proteomes" id="UP001059380">
    <property type="component" value="Chromosome"/>
</dbReference>
<dbReference type="InterPro" id="IPR014756">
    <property type="entry name" value="Ig_E-set"/>
</dbReference>
<dbReference type="PANTHER" id="PTHR22298">
    <property type="entry name" value="ENDO-1,4-BETA-GLUCANASE"/>
    <property type="match status" value="1"/>
</dbReference>
<dbReference type="InterPro" id="IPR013783">
    <property type="entry name" value="Ig-like_fold"/>
</dbReference>
<dbReference type="GO" id="GO:0000272">
    <property type="term" value="P:polysaccharide catabolic process"/>
    <property type="evidence" value="ECO:0007669"/>
    <property type="project" value="UniProtKB-KW"/>
</dbReference>
<keyword evidence="2 9" id="KW-0378">Hydrolase</keyword>
<accession>A0A9J7BS02</accession>
<organism evidence="9 10">
    <name type="scientific">Occallatibacter riparius</name>
    <dbReference type="NCBI Taxonomy" id="1002689"/>
    <lineage>
        <taxon>Bacteria</taxon>
        <taxon>Pseudomonadati</taxon>
        <taxon>Acidobacteriota</taxon>
        <taxon>Terriglobia</taxon>
        <taxon>Terriglobales</taxon>
        <taxon>Acidobacteriaceae</taxon>
        <taxon>Occallatibacter</taxon>
    </lineage>
</organism>
<gene>
    <name evidence="9" type="ORF">MOP44_24390</name>
</gene>
<dbReference type="CDD" id="cd02850">
    <property type="entry name" value="E_set_Cellulase_N"/>
    <property type="match status" value="1"/>
</dbReference>
<feature type="chain" id="PRO_5039896785" evidence="6">
    <location>
        <begin position="31"/>
        <end position="621"/>
    </location>
</feature>
<dbReference type="Pfam" id="PF02927">
    <property type="entry name" value="CelD_N"/>
    <property type="match status" value="1"/>
</dbReference>
<dbReference type="InterPro" id="IPR001701">
    <property type="entry name" value="Glyco_hydro_9"/>
</dbReference>
<dbReference type="InterPro" id="IPR012341">
    <property type="entry name" value="6hp_glycosidase-like_sf"/>
</dbReference>
<evidence type="ECO:0000313" key="10">
    <source>
        <dbReference type="Proteomes" id="UP001059380"/>
    </source>
</evidence>
<dbReference type="GO" id="GO:0008810">
    <property type="term" value="F:cellulase activity"/>
    <property type="evidence" value="ECO:0007669"/>
    <property type="project" value="InterPro"/>
</dbReference>
<comment type="similarity">
    <text evidence="1">Belongs to the glycosyl hydrolase 9 (cellulase E) family.</text>
</comment>
<evidence type="ECO:0000256" key="3">
    <source>
        <dbReference type="ARBA" id="ARBA00023277"/>
    </source>
</evidence>
<evidence type="ECO:0000313" key="9">
    <source>
        <dbReference type="EMBL" id="UWZ83694.1"/>
    </source>
</evidence>
<evidence type="ECO:0000256" key="6">
    <source>
        <dbReference type="SAM" id="SignalP"/>
    </source>
</evidence>
<dbReference type="KEGG" id="orp:MOP44_24390"/>
<keyword evidence="3" id="KW-0119">Carbohydrate metabolism</keyword>
<protein>
    <submittedName>
        <fullName evidence="9">Glycoside hydrolase family 9 protein</fullName>
    </submittedName>
</protein>
<dbReference type="AlphaFoldDB" id="A0A9J7BS02"/>
<evidence type="ECO:0000256" key="5">
    <source>
        <dbReference type="ARBA" id="ARBA00023326"/>
    </source>
</evidence>
<keyword evidence="5" id="KW-0624">Polysaccharide degradation</keyword>
<dbReference type="Gene3D" id="2.60.40.10">
    <property type="entry name" value="Immunoglobulins"/>
    <property type="match status" value="1"/>
</dbReference>
<proteinExistence type="inferred from homology"/>
<evidence type="ECO:0000256" key="4">
    <source>
        <dbReference type="ARBA" id="ARBA00023295"/>
    </source>
</evidence>
<feature type="signal peptide" evidence="6">
    <location>
        <begin position="1"/>
        <end position="30"/>
    </location>
</feature>
<keyword evidence="10" id="KW-1185">Reference proteome</keyword>
<evidence type="ECO:0000259" key="7">
    <source>
        <dbReference type="Pfam" id="PF00759"/>
    </source>
</evidence>
<evidence type="ECO:0000256" key="1">
    <source>
        <dbReference type="ARBA" id="ARBA00007072"/>
    </source>
</evidence>
<dbReference type="Pfam" id="PF00759">
    <property type="entry name" value="Glyco_hydro_9"/>
    <property type="match status" value="1"/>
</dbReference>
<reference evidence="9" key="1">
    <citation type="submission" date="2021-04" db="EMBL/GenBank/DDBJ databases">
        <title>Phylogenetic analysis of Acidobacteriaceae.</title>
        <authorList>
            <person name="Qiu L."/>
            <person name="Zhang Q."/>
        </authorList>
    </citation>
    <scope>NUCLEOTIDE SEQUENCE</scope>
    <source>
        <strain evidence="9">DSM 25168</strain>
    </source>
</reference>
<keyword evidence="6" id="KW-0732">Signal</keyword>
<feature type="domain" description="Glycoside hydrolase family 9" evidence="7">
    <location>
        <begin position="135"/>
        <end position="563"/>
    </location>
</feature>
<dbReference type="EMBL" id="CP093313">
    <property type="protein sequence ID" value="UWZ83694.1"/>
    <property type="molecule type" value="Genomic_DNA"/>
</dbReference>
<dbReference type="Gene3D" id="1.50.10.10">
    <property type="match status" value="1"/>
</dbReference>
<keyword evidence="4" id="KW-0326">Glycosidase</keyword>
<feature type="domain" description="Cellulase Ig-like" evidence="8">
    <location>
        <begin position="34"/>
        <end position="115"/>
    </location>
</feature>
<dbReference type="InterPro" id="IPR008928">
    <property type="entry name" value="6-hairpin_glycosidase_sf"/>
</dbReference>
<dbReference type="RefSeq" id="WP_260793055.1">
    <property type="nucleotide sequence ID" value="NZ_CP093313.1"/>
</dbReference>
<dbReference type="SUPFAM" id="SSF81296">
    <property type="entry name" value="E set domains"/>
    <property type="match status" value="1"/>
</dbReference>
<sequence>MIVLWKISSRAFWSSFGAAIFATSVLSAHAAASVRVLVDQVGYEPQATKVALVEGAKGDPAPGNFALINVDSGKTVLEGPLHSAGEVYDWRGMVFWNADFSAWHEPGHYKVRIASQNGQVESCPFTIDTEVLERQTLSNVLYYFKGQRASGDFDQADRHLAIPDEPGKFVDAHGGWYDATGDYGIHLSHQNLTSYFNPQQVPLVAWSLLASYRALEARGDDNFTEYRRRMLDEGLYGADYLVRIKRRDGSFFESLSAPGKEKLAKDREIGNPNWRTQIKTSTTDSTEQHVDAVAPHTYEASFRAGGGIAIAALALASTMPEDGDYPRAQYLQAAKDAFSFLSQHNRELLNDGVENILDDYCVLMAATELYRATHAEEYRSAATTRAASLIARLTTMEEWHDYWRADGRTRPFFHPSDAGLPVISLLNYYKMASPEEQKNIRNAVERSLQFELTVTGEVNNPFGYARQLVRMGDGTARTAFFFPHDTEAAPWWQGEDARLSSLAAAARMAMPLFSDKPAFQAELSNYAWNQLHWILGRNPFDVSLLIGSGHGDAAYMFFRSYKYTNAPGVIVNGITASSDREDGIAFNQGFAVTGKDEDWRWTEGWLPHSAWYLYAVSLPSH</sequence>